<dbReference type="SUPFAM" id="SSF56112">
    <property type="entry name" value="Protein kinase-like (PK-like)"/>
    <property type="match status" value="1"/>
</dbReference>
<dbReference type="Gene3D" id="1.10.510.10">
    <property type="entry name" value="Transferase(Phosphotransferase) domain 1"/>
    <property type="match status" value="1"/>
</dbReference>
<organism evidence="1 2">
    <name type="scientific">Thlaspi arvense</name>
    <name type="common">Field penny-cress</name>
    <dbReference type="NCBI Taxonomy" id="13288"/>
    <lineage>
        <taxon>Eukaryota</taxon>
        <taxon>Viridiplantae</taxon>
        <taxon>Streptophyta</taxon>
        <taxon>Embryophyta</taxon>
        <taxon>Tracheophyta</taxon>
        <taxon>Spermatophyta</taxon>
        <taxon>Magnoliopsida</taxon>
        <taxon>eudicotyledons</taxon>
        <taxon>Gunneridae</taxon>
        <taxon>Pentapetalae</taxon>
        <taxon>rosids</taxon>
        <taxon>malvids</taxon>
        <taxon>Brassicales</taxon>
        <taxon>Brassicaceae</taxon>
        <taxon>Thlaspideae</taxon>
        <taxon>Thlaspi</taxon>
    </lineage>
</organism>
<gene>
    <name evidence="1" type="ORF">TAV2_LOCUS23005</name>
</gene>
<proteinExistence type="predicted"/>
<dbReference type="Proteomes" id="UP000836841">
    <property type="component" value="Chromosome 7"/>
</dbReference>
<evidence type="ECO:0000313" key="1">
    <source>
        <dbReference type="EMBL" id="CAH2079498.1"/>
    </source>
</evidence>
<dbReference type="InterPro" id="IPR011009">
    <property type="entry name" value="Kinase-like_dom_sf"/>
</dbReference>
<keyword evidence="2" id="KW-1185">Reference proteome</keyword>
<name>A0AAU9T5H5_THLAR</name>
<protein>
    <submittedName>
        <fullName evidence="1">Uncharacterized protein</fullName>
    </submittedName>
</protein>
<evidence type="ECO:0000313" key="2">
    <source>
        <dbReference type="Proteomes" id="UP000836841"/>
    </source>
</evidence>
<dbReference type="EMBL" id="OU466863">
    <property type="protein sequence ID" value="CAH2079498.1"/>
    <property type="molecule type" value="Genomic_DNA"/>
</dbReference>
<dbReference type="AlphaFoldDB" id="A0AAU9T5H5"/>
<dbReference type="PANTHER" id="PTHR31354">
    <property type="entry name" value="OS01G0793500 PROTEIN"/>
    <property type="match status" value="1"/>
</dbReference>
<dbReference type="PANTHER" id="PTHR31354:SF8">
    <property type="entry name" value="INOSITOL-1,4,5-TRISPHOSPHATE 5-PHOSPHATASE"/>
    <property type="match status" value="1"/>
</dbReference>
<accession>A0AAU9T5H5</accession>
<reference evidence="1 2" key="1">
    <citation type="submission" date="2022-03" db="EMBL/GenBank/DDBJ databases">
        <authorList>
            <person name="Nunn A."/>
            <person name="Chopra R."/>
            <person name="Nunn A."/>
            <person name="Contreras Garrido A."/>
        </authorList>
    </citation>
    <scope>NUCLEOTIDE SEQUENCE [LARGE SCALE GENOMIC DNA]</scope>
</reference>
<sequence>MMPSSGKVLVSMRTGLGWSFTTSPLASSAEAHFTSRLKSGAIFENPLFLYCFLSRIVNFKARSEPSVTNITTDQIQSGDLLAISDGGVVSRLLRSGESGNENEKVASFMTVWRKMQPDNAANMWNEALNKRLGTKFDFPSCFHLLCGRPVIDPSLPREEVNLIEWAMKLVKKGKLEESIDPFLEGKVRLEEMKKYCEITEMCLAQNGTERPTMGDLLWNVEFMLQAQAKDRKQQWWMISHRRAW</sequence>